<gene>
    <name evidence="3" type="ORF">ACFOX0_17715</name>
</gene>
<dbReference type="Proteomes" id="UP001595868">
    <property type="component" value="Unassembled WGS sequence"/>
</dbReference>
<feature type="transmembrane region" description="Helical" evidence="2">
    <location>
        <begin position="114"/>
        <end position="133"/>
    </location>
</feature>
<feature type="region of interest" description="Disordered" evidence="1">
    <location>
        <begin position="352"/>
        <end position="453"/>
    </location>
</feature>
<name>A0ABV8KNQ3_9ACTN</name>
<proteinExistence type="predicted"/>
<dbReference type="EMBL" id="JBHSBN010000011">
    <property type="protein sequence ID" value="MFC4107755.1"/>
    <property type="molecule type" value="Genomic_DNA"/>
</dbReference>
<feature type="transmembrane region" description="Helical" evidence="2">
    <location>
        <begin position="49"/>
        <end position="68"/>
    </location>
</feature>
<evidence type="ECO:0000256" key="1">
    <source>
        <dbReference type="SAM" id="MobiDB-lite"/>
    </source>
</evidence>
<sequence>MNVPTWLSAIADHAQAYAPHIAAGAGAVGMILAAYAIRRFTRDREHDDLAANLGVILFGVVTTEGMWEVVRHKLGVNVGLTIAMFAAFDVVIYSQGRAAIRKLTANPKARVGTYLAIIWALSIAAALTVSTAGGNVTTQLFRLFSPLVAAALWTQKVTELRNGKAERVESNWIWTPTRILVEKGWMKPGAAEDLTEVFRKRRIAALVDAGLELDAQLKAADQRTDRAKASRWRRQDPLVAARRRVQRLTKAADPDDVAAARRQLRMTLNIEQELFRDDSAPSDDERELLDEVRRIMTQATTRVRDDHARGGEVWSNPMIQIRPTTPERAALVRHLDDRSMGRLDAIVDAVTDPPAESAPTHTPTHGDPAQRPTTDPAPAPRRESTRAATRPTRSTVTEPVRESAAGSTQADDKRLAAAYKRLARKFGRPPSGTELAAEAGVSKSTANRWKSRQ</sequence>
<evidence type="ECO:0000313" key="3">
    <source>
        <dbReference type="EMBL" id="MFC4107755.1"/>
    </source>
</evidence>
<protein>
    <submittedName>
        <fullName evidence="3">Uncharacterized protein</fullName>
    </submittedName>
</protein>
<reference evidence="4" key="1">
    <citation type="journal article" date="2019" name="Int. J. Syst. Evol. Microbiol.">
        <title>The Global Catalogue of Microorganisms (GCM) 10K type strain sequencing project: providing services to taxonomists for standard genome sequencing and annotation.</title>
        <authorList>
            <consortium name="The Broad Institute Genomics Platform"/>
            <consortium name="The Broad Institute Genome Sequencing Center for Infectious Disease"/>
            <person name="Wu L."/>
            <person name="Ma J."/>
        </authorList>
    </citation>
    <scope>NUCLEOTIDE SEQUENCE [LARGE SCALE GENOMIC DNA]</scope>
    <source>
        <strain evidence="4">2902at01</strain>
    </source>
</reference>
<feature type="compositionally biased region" description="Polar residues" evidence="1">
    <location>
        <begin position="442"/>
        <end position="453"/>
    </location>
</feature>
<accession>A0ABV8KNQ3</accession>
<feature type="transmembrane region" description="Helical" evidence="2">
    <location>
        <begin position="16"/>
        <end position="37"/>
    </location>
</feature>
<keyword evidence="2" id="KW-1133">Transmembrane helix</keyword>
<keyword evidence="2" id="KW-0472">Membrane</keyword>
<feature type="compositionally biased region" description="Low complexity" evidence="1">
    <location>
        <begin position="386"/>
        <end position="395"/>
    </location>
</feature>
<feature type="compositionally biased region" description="Low complexity" evidence="1">
    <location>
        <begin position="367"/>
        <end position="376"/>
    </location>
</feature>
<keyword evidence="4" id="KW-1185">Reference proteome</keyword>
<organism evidence="3 4">
    <name type="scientific">Micromonospora zhanjiangensis</name>
    <dbReference type="NCBI Taxonomy" id="1522057"/>
    <lineage>
        <taxon>Bacteria</taxon>
        <taxon>Bacillati</taxon>
        <taxon>Actinomycetota</taxon>
        <taxon>Actinomycetes</taxon>
        <taxon>Micromonosporales</taxon>
        <taxon>Micromonosporaceae</taxon>
        <taxon>Micromonospora</taxon>
    </lineage>
</organism>
<dbReference type="RefSeq" id="WP_377547083.1">
    <property type="nucleotide sequence ID" value="NZ_JBHSBN010000011.1"/>
</dbReference>
<evidence type="ECO:0000313" key="4">
    <source>
        <dbReference type="Proteomes" id="UP001595868"/>
    </source>
</evidence>
<evidence type="ECO:0000256" key="2">
    <source>
        <dbReference type="SAM" id="Phobius"/>
    </source>
</evidence>
<comment type="caution">
    <text evidence="3">The sequence shown here is derived from an EMBL/GenBank/DDBJ whole genome shotgun (WGS) entry which is preliminary data.</text>
</comment>
<feature type="transmembrane region" description="Helical" evidence="2">
    <location>
        <begin position="74"/>
        <end position="93"/>
    </location>
</feature>
<keyword evidence="2" id="KW-0812">Transmembrane</keyword>